<dbReference type="Gramene" id="KMS96186">
    <property type="protein sequence ID" value="KMS96186"/>
    <property type="gene ID" value="BVRB_000960"/>
</dbReference>
<evidence type="ECO:0008006" key="8">
    <source>
        <dbReference type="Google" id="ProtNLM"/>
    </source>
</evidence>
<feature type="compositionally biased region" description="Basic residues" evidence="5">
    <location>
        <begin position="12"/>
        <end position="28"/>
    </location>
</feature>
<evidence type="ECO:0000256" key="3">
    <source>
        <dbReference type="ARBA" id="ARBA00023163"/>
    </source>
</evidence>
<keyword evidence="4" id="KW-0539">Nucleus</keyword>
<dbReference type="Proteomes" id="UP000035740">
    <property type="component" value="Unassembled WGS sequence"/>
</dbReference>
<protein>
    <recommendedName>
        <fullName evidence="8">DNA binding protein</fullName>
    </recommendedName>
</protein>
<keyword evidence="2" id="KW-0240">DNA-directed RNA polymerase</keyword>
<proteinExistence type="predicted"/>
<keyword evidence="3" id="KW-0804">Transcription</keyword>
<dbReference type="EMBL" id="KQ090400">
    <property type="protein sequence ID" value="KMS96186.1"/>
    <property type="molecule type" value="Genomic_DNA"/>
</dbReference>
<gene>
    <name evidence="6" type="ORF">BVRB_000960</name>
</gene>
<comment type="subcellular location">
    <subcellularLocation>
        <location evidence="1">Nucleus</location>
    </subcellularLocation>
</comment>
<evidence type="ECO:0000256" key="2">
    <source>
        <dbReference type="ARBA" id="ARBA00022478"/>
    </source>
</evidence>
<dbReference type="OrthoDB" id="5836119at2759"/>
<dbReference type="GO" id="GO:0005666">
    <property type="term" value="C:RNA polymerase III complex"/>
    <property type="evidence" value="ECO:0007669"/>
    <property type="project" value="InterPro"/>
</dbReference>
<dbReference type="PANTHER" id="PTHR13408">
    <property type="entry name" value="DNA-DIRECTED RNA POLYMERASE III"/>
    <property type="match status" value="1"/>
</dbReference>
<name>A0A0J8B5B9_BETVV</name>
<dbReference type="Pfam" id="PF05132">
    <property type="entry name" value="RNA_pol_Rpc4"/>
    <property type="match status" value="1"/>
</dbReference>
<accession>A0A0J8B5B9</accession>
<evidence type="ECO:0000313" key="7">
    <source>
        <dbReference type="Proteomes" id="UP000035740"/>
    </source>
</evidence>
<evidence type="ECO:0000256" key="4">
    <source>
        <dbReference type="ARBA" id="ARBA00023242"/>
    </source>
</evidence>
<dbReference type="InterPro" id="IPR007811">
    <property type="entry name" value="RPC4"/>
</dbReference>
<dbReference type="OMA" id="TPGLNCV"/>
<dbReference type="PANTHER" id="PTHR13408:SF0">
    <property type="entry name" value="DNA-DIRECTED RNA POLYMERASE III SUBUNIT RPC4"/>
    <property type="match status" value="1"/>
</dbReference>
<evidence type="ECO:0000256" key="5">
    <source>
        <dbReference type="SAM" id="MobiDB-lite"/>
    </source>
</evidence>
<evidence type="ECO:0000313" key="6">
    <source>
        <dbReference type="EMBL" id="KMS96186.1"/>
    </source>
</evidence>
<reference evidence="6 7" key="1">
    <citation type="journal article" date="2014" name="Nature">
        <title>The genome of the recently domesticated crop plant sugar beet (Beta vulgaris).</title>
        <authorList>
            <person name="Dohm J.C."/>
            <person name="Minoche A.E."/>
            <person name="Holtgrawe D."/>
            <person name="Capella-Gutierrez S."/>
            <person name="Zakrzewski F."/>
            <person name="Tafer H."/>
            <person name="Rupp O."/>
            <person name="Sorensen T.R."/>
            <person name="Stracke R."/>
            <person name="Reinhardt R."/>
            <person name="Goesmann A."/>
            <person name="Kraft T."/>
            <person name="Schulz B."/>
            <person name="Stadler P.F."/>
            <person name="Schmidt T."/>
            <person name="Gabaldon T."/>
            <person name="Lehrach H."/>
            <person name="Weisshaar B."/>
            <person name="Himmelbauer H."/>
        </authorList>
    </citation>
    <scope>NUCLEOTIDE SEQUENCE [LARGE SCALE GENOMIC DNA]</scope>
    <source>
        <tissue evidence="6">Taproot</tissue>
    </source>
</reference>
<feature type="compositionally biased region" description="Low complexity" evidence="5">
    <location>
        <begin position="186"/>
        <end position="198"/>
    </location>
</feature>
<feature type="region of interest" description="Disordered" evidence="5">
    <location>
        <begin position="185"/>
        <end position="205"/>
    </location>
</feature>
<evidence type="ECO:0000256" key="1">
    <source>
        <dbReference type="ARBA" id="ARBA00004123"/>
    </source>
</evidence>
<sequence>MDPASFDQKPSAPRKVRFKPKAPVRKPTKPAVPKTEAVDDSETAEAKELMQRFQDGLATKPKFEKKSEPVQRVAFGYGSSIPSNHYSASNGTSSMYKDKAHFHGMREEKEYKEPWNYYSNYPVTLPLHRPYSGHPDVLDNEEFGQQSTFDESMINPAMELGLMEQTSEPRMLFLQLPKTLPMIKRTAAAAGQASTSSSKPPSGPNLVEKAAGLKDLEAGLMGKMMVYKSGAVKLKLGDTLYDVGPGSECVFAQDVVAVNVEEKNFCVVGEINKRVIVTPDVDSILDNFSESG</sequence>
<organism evidence="6 7">
    <name type="scientific">Beta vulgaris subsp. vulgaris</name>
    <name type="common">Beet</name>
    <dbReference type="NCBI Taxonomy" id="3555"/>
    <lineage>
        <taxon>Eukaryota</taxon>
        <taxon>Viridiplantae</taxon>
        <taxon>Streptophyta</taxon>
        <taxon>Embryophyta</taxon>
        <taxon>Tracheophyta</taxon>
        <taxon>Spermatophyta</taxon>
        <taxon>Magnoliopsida</taxon>
        <taxon>eudicotyledons</taxon>
        <taxon>Gunneridae</taxon>
        <taxon>Pentapetalae</taxon>
        <taxon>Caryophyllales</taxon>
        <taxon>Chenopodiaceae</taxon>
        <taxon>Betoideae</taxon>
        <taxon>Beta</taxon>
    </lineage>
</organism>
<dbReference type="KEGG" id="bvg:104883429"/>
<dbReference type="eggNOG" id="KOG3122">
    <property type="taxonomic scope" value="Eukaryota"/>
</dbReference>
<feature type="region of interest" description="Disordered" evidence="5">
    <location>
        <begin position="1"/>
        <end position="43"/>
    </location>
</feature>
<dbReference type="AlphaFoldDB" id="A0A0J8B5B9"/>
<dbReference type="GO" id="GO:0042797">
    <property type="term" value="P:tRNA transcription by RNA polymerase III"/>
    <property type="evidence" value="ECO:0007669"/>
    <property type="project" value="TreeGrafter"/>
</dbReference>
<keyword evidence="7" id="KW-1185">Reference proteome</keyword>
<dbReference type="GO" id="GO:0003677">
    <property type="term" value="F:DNA binding"/>
    <property type="evidence" value="ECO:0007669"/>
    <property type="project" value="InterPro"/>
</dbReference>